<organism evidence="2 3">
    <name type="scientific">Mytilus edulis</name>
    <name type="common">Blue mussel</name>
    <dbReference type="NCBI Taxonomy" id="6550"/>
    <lineage>
        <taxon>Eukaryota</taxon>
        <taxon>Metazoa</taxon>
        <taxon>Spiralia</taxon>
        <taxon>Lophotrochozoa</taxon>
        <taxon>Mollusca</taxon>
        <taxon>Bivalvia</taxon>
        <taxon>Autobranchia</taxon>
        <taxon>Pteriomorphia</taxon>
        <taxon>Mytilida</taxon>
        <taxon>Mytiloidea</taxon>
        <taxon>Mytilidae</taxon>
        <taxon>Mytilinae</taxon>
        <taxon>Mytilus</taxon>
    </lineage>
</organism>
<keyword evidence="3" id="KW-1185">Reference proteome</keyword>
<sequence>MYKSNQDDLSKLHIRLPTKKIAIVSRLPPSASSFKLHVLKASKQRHGVITNKYGSRFTQNMSHYKYVESERKSRKSKKKTKEYAIFPDGDETDCSSRTTFYDICRQSSTTTSISEQSSTEDANGYISENTSNHYIEETKDDVFYKLNSLTGIDRVNSECTLRTKTTTLTKISAIDITITSPEPLRSPTYVRPSCTSRIRDDIEPETSSDEFEIRRRSMSRSKKVNNITEPQKISVIENNMKMLPSIDVIPPSPTLSVLSQRLMINREKTDFLQRSGITLSPISSRTLTPMSSLSSSSTMSDTFSLTSGSEDGILSVRSRLFNRRNVLPPIIRSSSEEKQEEEEEMFLQASVRTGKKNKSPTKCRKPKSTCFEEYRTNSCCSEGITHTQKILSNFHRHNENISSQFDIGFSKKDNLYRPMNVPSTKVVEHQYKENVANKKERVSQNIKSQKQGHSTGKDINRVDNKQNTRKKSNVYGTPCRSLLTVKDHYNKHKNMQLDPRKSLKGNQKQERLRKKSISKKRDLLIKTHRVESVCKSISDSSDCVSTKSDPRKRSESINSFKKYSKSISDSSDCMSSESEQTDSTYL</sequence>
<feature type="region of interest" description="Disordered" evidence="1">
    <location>
        <begin position="283"/>
        <end position="308"/>
    </location>
</feature>
<dbReference type="EMBL" id="CAJPWZ010000133">
    <property type="protein sequence ID" value="CAG2186417.1"/>
    <property type="molecule type" value="Genomic_DNA"/>
</dbReference>
<reference evidence="2" key="1">
    <citation type="submission" date="2021-03" db="EMBL/GenBank/DDBJ databases">
        <authorList>
            <person name="Bekaert M."/>
        </authorList>
    </citation>
    <scope>NUCLEOTIDE SEQUENCE</scope>
</reference>
<gene>
    <name evidence="2" type="ORF">MEDL_1966</name>
</gene>
<feature type="region of interest" description="Disordered" evidence="1">
    <location>
        <begin position="491"/>
        <end position="521"/>
    </location>
</feature>
<feature type="compositionally biased region" description="Basic and acidic residues" evidence="1">
    <location>
        <begin position="455"/>
        <end position="466"/>
    </location>
</feature>
<feature type="region of interest" description="Disordered" evidence="1">
    <location>
        <begin position="539"/>
        <end position="586"/>
    </location>
</feature>
<comment type="caution">
    <text evidence="2">The sequence shown here is derived from an EMBL/GenBank/DDBJ whole genome shotgun (WGS) entry which is preliminary data.</text>
</comment>
<proteinExistence type="predicted"/>
<dbReference type="OrthoDB" id="6180302at2759"/>
<dbReference type="AlphaFoldDB" id="A0A8S3PRT5"/>
<feature type="region of interest" description="Disordered" evidence="1">
    <location>
        <begin position="434"/>
        <end position="477"/>
    </location>
</feature>
<dbReference type="Proteomes" id="UP000683360">
    <property type="component" value="Unassembled WGS sequence"/>
</dbReference>
<evidence type="ECO:0000313" key="2">
    <source>
        <dbReference type="EMBL" id="CAG2186417.1"/>
    </source>
</evidence>
<name>A0A8S3PRT5_MYTED</name>
<feature type="compositionally biased region" description="Low complexity" evidence="1">
    <location>
        <begin position="559"/>
        <end position="578"/>
    </location>
</feature>
<feature type="compositionally biased region" description="Low complexity" evidence="1">
    <location>
        <begin position="283"/>
        <end position="307"/>
    </location>
</feature>
<accession>A0A8S3PRT5</accession>
<evidence type="ECO:0000313" key="3">
    <source>
        <dbReference type="Proteomes" id="UP000683360"/>
    </source>
</evidence>
<feature type="compositionally biased region" description="Polar residues" evidence="1">
    <location>
        <begin position="443"/>
        <end position="454"/>
    </location>
</feature>
<protein>
    <submittedName>
        <fullName evidence="2">Uncharacterized protein</fullName>
    </submittedName>
</protein>
<evidence type="ECO:0000256" key="1">
    <source>
        <dbReference type="SAM" id="MobiDB-lite"/>
    </source>
</evidence>